<dbReference type="Proteomes" id="UP000021369">
    <property type="component" value="Unassembled WGS sequence"/>
</dbReference>
<protein>
    <recommendedName>
        <fullName evidence="9">GTPase Obg</fullName>
        <ecNumber evidence="9">3.6.5.-</ecNumber>
    </recommendedName>
    <alternativeName>
        <fullName evidence="9">GTP-binding protein Obg</fullName>
    </alternativeName>
</protein>
<dbReference type="PIRSF" id="PIRSF002401">
    <property type="entry name" value="GTP_bd_Obg/CgtA"/>
    <property type="match status" value="1"/>
</dbReference>
<keyword evidence="5 9" id="KW-0547">Nucleotide-binding</keyword>
<dbReference type="PANTHER" id="PTHR11702">
    <property type="entry name" value="DEVELOPMENTALLY REGULATED GTP-BINDING PROTEIN-RELATED"/>
    <property type="match status" value="1"/>
</dbReference>
<accession>A0A011WTN4</accession>
<gene>
    <name evidence="9" type="primary">obg</name>
    <name evidence="13" type="ORF">RASY3_00340</name>
</gene>
<evidence type="ECO:0000256" key="4">
    <source>
        <dbReference type="ARBA" id="ARBA00022723"/>
    </source>
</evidence>
<dbReference type="GO" id="GO:0000287">
    <property type="term" value="F:magnesium ion binding"/>
    <property type="evidence" value="ECO:0007669"/>
    <property type="project" value="InterPro"/>
</dbReference>
<dbReference type="PROSITE" id="PS00905">
    <property type="entry name" value="GTP1_OBG"/>
    <property type="match status" value="1"/>
</dbReference>
<dbReference type="Gene3D" id="3.30.300.350">
    <property type="entry name" value="GTP-binding protein OBG, C-terminal domain"/>
    <property type="match status" value="1"/>
</dbReference>
<keyword evidence="6 9" id="KW-0378">Hydrolase</keyword>
<dbReference type="NCBIfam" id="TIGR03595">
    <property type="entry name" value="Obg_CgtA_exten"/>
    <property type="match status" value="1"/>
</dbReference>
<dbReference type="InterPro" id="IPR036726">
    <property type="entry name" value="GTP1_OBG_dom_sf"/>
</dbReference>
<dbReference type="AlphaFoldDB" id="A0A011WTN4"/>
<dbReference type="SUPFAM" id="SSF82051">
    <property type="entry name" value="Obg GTP-binding protein N-terminal domain"/>
    <property type="match status" value="1"/>
</dbReference>
<evidence type="ECO:0000256" key="9">
    <source>
        <dbReference type="HAMAP-Rule" id="MF_01454"/>
    </source>
</evidence>
<dbReference type="Gene3D" id="2.70.210.12">
    <property type="entry name" value="GTP1/OBG domain"/>
    <property type="match status" value="1"/>
</dbReference>
<evidence type="ECO:0000256" key="5">
    <source>
        <dbReference type="ARBA" id="ARBA00022741"/>
    </source>
</evidence>
<comment type="subunit">
    <text evidence="9">Monomer.</text>
</comment>
<dbReference type="InterPro" id="IPR027417">
    <property type="entry name" value="P-loop_NTPase"/>
</dbReference>
<dbReference type="InterPro" id="IPR006073">
    <property type="entry name" value="GTP-bd"/>
</dbReference>
<dbReference type="Pfam" id="PF01018">
    <property type="entry name" value="GTP1_OBG"/>
    <property type="match status" value="1"/>
</dbReference>
<keyword evidence="8 9" id="KW-0342">GTP-binding</keyword>
<dbReference type="NCBIfam" id="TIGR02729">
    <property type="entry name" value="Obg_CgtA"/>
    <property type="match status" value="1"/>
</dbReference>
<dbReference type="SUPFAM" id="SSF52540">
    <property type="entry name" value="P-loop containing nucleoside triphosphate hydrolases"/>
    <property type="match status" value="1"/>
</dbReference>
<evidence type="ECO:0000256" key="7">
    <source>
        <dbReference type="ARBA" id="ARBA00022842"/>
    </source>
</evidence>
<comment type="cofactor">
    <cofactor evidence="1 9">
        <name>Mg(2+)</name>
        <dbReference type="ChEBI" id="CHEBI:18420"/>
    </cofactor>
</comment>
<dbReference type="PRINTS" id="PR00326">
    <property type="entry name" value="GTP1OBG"/>
</dbReference>
<comment type="caution">
    <text evidence="13">The sequence shown here is derived from an EMBL/GenBank/DDBJ whole genome shotgun (WGS) entry which is preliminary data.</text>
</comment>
<dbReference type="InterPro" id="IPR015349">
    <property type="entry name" value="OCT_dom"/>
</dbReference>
<dbReference type="EMBL" id="JEOB01000001">
    <property type="protein sequence ID" value="EXM40385.1"/>
    <property type="molecule type" value="Genomic_DNA"/>
</dbReference>
<reference evidence="13 14" key="1">
    <citation type="submission" date="2013-06" db="EMBL/GenBank/DDBJ databases">
        <title>Rumen cellulosomics: divergent fiber-degrading strategies revealed by comparative genome-wide analysis of six Ruminococcal strains.</title>
        <authorList>
            <person name="Dassa B."/>
            <person name="Borovok I."/>
            <person name="Lamed R."/>
            <person name="Flint H."/>
            <person name="Yeoman C.J."/>
            <person name="White B."/>
            <person name="Bayer E.A."/>
        </authorList>
    </citation>
    <scope>NUCLEOTIDE SEQUENCE [LARGE SCALE GENOMIC DNA]</scope>
    <source>
        <strain evidence="13 14">SY3</strain>
    </source>
</reference>
<evidence type="ECO:0000256" key="6">
    <source>
        <dbReference type="ARBA" id="ARBA00022801"/>
    </source>
</evidence>
<keyword evidence="14" id="KW-1185">Reference proteome</keyword>
<dbReference type="InterPro" id="IPR036346">
    <property type="entry name" value="GTP-bd_prot_GTP1/OBG_C_sf"/>
</dbReference>
<dbReference type="InterPro" id="IPR006169">
    <property type="entry name" value="GTP1_OBG_dom"/>
</dbReference>
<evidence type="ECO:0000256" key="3">
    <source>
        <dbReference type="ARBA" id="ARBA00022490"/>
    </source>
</evidence>
<dbReference type="Pfam" id="PF09269">
    <property type="entry name" value="DUF1967"/>
    <property type="match status" value="1"/>
</dbReference>
<dbReference type="GO" id="GO:0003924">
    <property type="term" value="F:GTPase activity"/>
    <property type="evidence" value="ECO:0007669"/>
    <property type="project" value="UniProtKB-UniRule"/>
</dbReference>
<evidence type="ECO:0000259" key="10">
    <source>
        <dbReference type="PROSITE" id="PS51710"/>
    </source>
</evidence>
<evidence type="ECO:0000259" key="12">
    <source>
        <dbReference type="PROSITE" id="PS51883"/>
    </source>
</evidence>
<dbReference type="InterPro" id="IPR014100">
    <property type="entry name" value="GTP-bd_Obg/CgtA"/>
</dbReference>
<comment type="subcellular location">
    <subcellularLocation>
        <location evidence="9">Cytoplasm</location>
    </subcellularLocation>
</comment>
<keyword evidence="4 9" id="KW-0479">Metal-binding</keyword>
<feature type="domain" description="OCT" evidence="11">
    <location>
        <begin position="348"/>
        <end position="425"/>
    </location>
</feature>
<dbReference type="NCBIfam" id="NF008954">
    <property type="entry name" value="PRK12296.1"/>
    <property type="match status" value="1"/>
</dbReference>
<dbReference type="FunFam" id="2.70.210.12:FF:000001">
    <property type="entry name" value="GTPase Obg"/>
    <property type="match status" value="1"/>
</dbReference>
<feature type="binding site" evidence="9">
    <location>
        <position position="171"/>
    </location>
    <ligand>
        <name>Mg(2+)</name>
        <dbReference type="ChEBI" id="CHEBI:18420"/>
    </ligand>
</feature>
<dbReference type="PROSITE" id="PS51883">
    <property type="entry name" value="OBG"/>
    <property type="match status" value="1"/>
</dbReference>
<name>A0A011WTN4_RUMAL</name>
<dbReference type="GO" id="GO:0042254">
    <property type="term" value="P:ribosome biogenesis"/>
    <property type="evidence" value="ECO:0007669"/>
    <property type="project" value="UniProtKB-UniRule"/>
</dbReference>
<dbReference type="Pfam" id="PF01926">
    <property type="entry name" value="MMR_HSR1"/>
    <property type="match status" value="1"/>
</dbReference>
<dbReference type="InterPro" id="IPR045086">
    <property type="entry name" value="OBG_GTPase"/>
</dbReference>
<feature type="binding site" evidence="9">
    <location>
        <begin position="309"/>
        <end position="311"/>
    </location>
    <ligand>
        <name>GTP</name>
        <dbReference type="ChEBI" id="CHEBI:37565"/>
    </ligand>
</feature>
<comment type="function">
    <text evidence="9">An essential GTPase which binds GTP, GDP and possibly (p)ppGpp with moderate affinity, with high nucleotide exchange rates and a fairly low GTP hydrolysis rate. Plays a role in control of the cell cycle, stress response, ribosome biogenesis and in those bacteria that undergo differentiation, in morphogenesis control.</text>
</comment>
<dbReference type="GO" id="GO:0005525">
    <property type="term" value="F:GTP binding"/>
    <property type="evidence" value="ECO:0007669"/>
    <property type="project" value="UniProtKB-UniRule"/>
</dbReference>
<dbReference type="CDD" id="cd01898">
    <property type="entry name" value="Obg"/>
    <property type="match status" value="1"/>
</dbReference>
<evidence type="ECO:0000313" key="13">
    <source>
        <dbReference type="EMBL" id="EXM40385.1"/>
    </source>
</evidence>
<dbReference type="NCBIfam" id="NF008956">
    <property type="entry name" value="PRK12299.1"/>
    <property type="match status" value="1"/>
</dbReference>
<evidence type="ECO:0000256" key="2">
    <source>
        <dbReference type="ARBA" id="ARBA00007699"/>
    </source>
</evidence>
<evidence type="ECO:0000256" key="1">
    <source>
        <dbReference type="ARBA" id="ARBA00001946"/>
    </source>
</evidence>
<feature type="binding site" evidence="9">
    <location>
        <begin position="189"/>
        <end position="193"/>
    </location>
    <ligand>
        <name>GTP</name>
        <dbReference type="ChEBI" id="CHEBI:37565"/>
    </ligand>
</feature>
<dbReference type="SUPFAM" id="SSF102741">
    <property type="entry name" value="Obg GTP-binding protein C-terminal domain"/>
    <property type="match status" value="1"/>
</dbReference>
<feature type="binding site" evidence="9">
    <location>
        <position position="191"/>
    </location>
    <ligand>
        <name>Mg(2+)</name>
        <dbReference type="ChEBI" id="CHEBI:18420"/>
    </ligand>
</feature>
<evidence type="ECO:0000259" key="11">
    <source>
        <dbReference type="PROSITE" id="PS51881"/>
    </source>
</evidence>
<sequence length="425" mass="46532">MFVDQAKIYIKAGDGGDGAVSFHREKYVAAGGPDGGDGGKGGDIIFKVDDNISNLIDFRYKKKYVAEKGQNGGAKNSYGRSAPDLVIKVPRGTVIKDADTGRILADMSADEPVTVAHGGKGGRGNAHFATSTRQIPRFAKPGFRGEEFNIRLELKLLADVGLVGFPNVGKSTLISVVSAAKPKIANYHFTTLVPVLGVVKVGEERSFVMADIPGLIEGASEGIGLGHEFLRHVERCRLIVHVVDVSGIEGRDPIEDFEAINKELANFSEDLAAAPQIVAANKTDMASPEQIARFKEYIEKLELPYYEISAATTKGTQELIYGINEKLAELPPVKRFEAQPLTPEEVERKNTNKREFSITVEDGVYFVEADWLYDILRVADMDDYSSLQYFQNVLVSSGIIRKLEAMGIQEGDTVAVFDFEFEYIP</sequence>
<dbReference type="EC" id="3.6.5.-" evidence="9"/>
<dbReference type="RefSeq" id="WP_024857196.1">
    <property type="nucleotide sequence ID" value="NZ_JEOB01000001.1"/>
</dbReference>
<dbReference type="InterPro" id="IPR031167">
    <property type="entry name" value="G_OBG"/>
</dbReference>
<dbReference type="GO" id="GO:0005737">
    <property type="term" value="C:cytoplasm"/>
    <property type="evidence" value="ECO:0007669"/>
    <property type="project" value="UniProtKB-SubCell"/>
</dbReference>
<dbReference type="Gene3D" id="3.40.50.300">
    <property type="entry name" value="P-loop containing nucleotide triphosphate hydrolases"/>
    <property type="match status" value="1"/>
</dbReference>
<feature type="binding site" evidence="9">
    <location>
        <begin position="281"/>
        <end position="284"/>
    </location>
    <ligand>
        <name>GTP</name>
        <dbReference type="ChEBI" id="CHEBI:37565"/>
    </ligand>
</feature>
<dbReference type="OrthoDB" id="9807318at2"/>
<feature type="binding site" evidence="9">
    <location>
        <begin position="164"/>
        <end position="171"/>
    </location>
    <ligand>
        <name>GTP</name>
        <dbReference type="ChEBI" id="CHEBI:37565"/>
    </ligand>
</feature>
<evidence type="ECO:0000313" key="14">
    <source>
        <dbReference type="Proteomes" id="UP000021369"/>
    </source>
</evidence>
<dbReference type="PROSITE" id="PS51881">
    <property type="entry name" value="OCT"/>
    <property type="match status" value="1"/>
</dbReference>
<evidence type="ECO:0000256" key="8">
    <source>
        <dbReference type="ARBA" id="ARBA00023134"/>
    </source>
</evidence>
<dbReference type="HAMAP" id="MF_01454">
    <property type="entry name" value="GTPase_Obg"/>
    <property type="match status" value="1"/>
</dbReference>
<organism evidence="13 14">
    <name type="scientific">Ruminococcus albus SY3</name>
    <dbReference type="NCBI Taxonomy" id="1341156"/>
    <lineage>
        <taxon>Bacteria</taxon>
        <taxon>Bacillati</taxon>
        <taxon>Bacillota</taxon>
        <taxon>Clostridia</taxon>
        <taxon>Eubacteriales</taxon>
        <taxon>Oscillospiraceae</taxon>
        <taxon>Ruminococcus</taxon>
    </lineage>
</organism>
<dbReference type="InterPro" id="IPR006074">
    <property type="entry name" value="GTP1-OBG_CS"/>
</dbReference>
<feature type="domain" description="OBG-type G" evidence="10">
    <location>
        <begin position="158"/>
        <end position="328"/>
    </location>
</feature>
<dbReference type="NCBIfam" id="NF008955">
    <property type="entry name" value="PRK12297.1"/>
    <property type="match status" value="1"/>
</dbReference>
<feature type="binding site" evidence="9">
    <location>
        <begin position="211"/>
        <end position="214"/>
    </location>
    <ligand>
        <name>GTP</name>
        <dbReference type="ChEBI" id="CHEBI:37565"/>
    </ligand>
</feature>
<keyword evidence="3 9" id="KW-0963">Cytoplasm</keyword>
<dbReference type="PROSITE" id="PS51710">
    <property type="entry name" value="G_OBG"/>
    <property type="match status" value="1"/>
</dbReference>
<proteinExistence type="inferred from homology"/>
<feature type="domain" description="Obg" evidence="12">
    <location>
        <begin position="1"/>
        <end position="157"/>
    </location>
</feature>
<dbReference type="PANTHER" id="PTHR11702:SF31">
    <property type="entry name" value="MITOCHONDRIAL RIBOSOME-ASSOCIATED GTPASE 2"/>
    <property type="match status" value="1"/>
</dbReference>
<comment type="similarity">
    <text evidence="2 9">Belongs to the TRAFAC class OBG-HflX-like GTPase superfamily. OBG GTPase family.</text>
</comment>
<keyword evidence="7 9" id="KW-0460">Magnesium</keyword>
<dbReference type="PATRIC" id="fig|1341156.4.peg.605"/>